<reference evidence="2" key="1">
    <citation type="submission" date="2020-05" db="EMBL/GenBank/DDBJ databases">
        <authorList>
            <person name="Chiriac C."/>
            <person name="Salcher M."/>
            <person name="Ghai R."/>
            <person name="Kavagutti S V."/>
        </authorList>
    </citation>
    <scope>NUCLEOTIDE SEQUENCE</scope>
</reference>
<dbReference type="AlphaFoldDB" id="A0A6J7FD07"/>
<dbReference type="EMBL" id="CAFBLX010000135">
    <property type="protein sequence ID" value="CAB4893286.1"/>
    <property type="molecule type" value="Genomic_DNA"/>
</dbReference>
<feature type="compositionally biased region" description="Basic residues" evidence="1">
    <location>
        <begin position="68"/>
        <end position="82"/>
    </location>
</feature>
<gene>
    <name evidence="2" type="ORF">UFOPK3472_02039</name>
</gene>
<evidence type="ECO:0000256" key="1">
    <source>
        <dbReference type="SAM" id="MobiDB-lite"/>
    </source>
</evidence>
<accession>A0A6J7FD07</accession>
<feature type="region of interest" description="Disordered" evidence="1">
    <location>
        <begin position="47"/>
        <end position="82"/>
    </location>
</feature>
<protein>
    <submittedName>
        <fullName evidence="2">Unannotated protein</fullName>
    </submittedName>
</protein>
<organism evidence="2">
    <name type="scientific">freshwater metagenome</name>
    <dbReference type="NCBI Taxonomy" id="449393"/>
    <lineage>
        <taxon>unclassified sequences</taxon>
        <taxon>metagenomes</taxon>
        <taxon>ecological metagenomes</taxon>
    </lineage>
</organism>
<feature type="compositionally biased region" description="Polar residues" evidence="1">
    <location>
        <begin position="52"/>
        <end position="67"/>
    </location>
</feature>
<proteinExistence type="predicted"/>
<evidence type="ECO:0000313" key="2">
    <source>
        <dbReference type="EMBL" id="CAB4893286.1"/>
    </source>
</evidence>
<name>A0A6J7FD07_9ZZZZ</name>
<sequence>MASNNAGGASAPKAARSSNVAGRLLTMFDATAAMAAAASKDTKVVSDGRIRASQSPIGPVVTPSTTMPRRKTKPQKGRSAPRRIARGVVWRARSAGIASAIDPTAATQNGSISNSPATANPTRVAPRMASVLRGAGTSSVLCSVAESFGVAVRVRSSRKKIRNTASSMATAKIHGSAISAVKCRKVRPVAAKASRLVRFDTGSKVDAELDRCAVA</sequence>